<evidence type="ECO:0000256" key="4">
    <source>
        <dbReference type="ARBA" id="ARBA00012944"/>
    </source>
</evidence>
<comment type="similarity">
    <text evidence="3 17">Belongs to the complex I subunit 4 family.</text>
</comment>
<evidence type="ECO:0000256" key="15">
    <source>
        <dbReference type="ARBA" id="ARBA00023136"/>
    </source>
</evidence>
<dbReference type="GO" id="GO:0031966">
    <property type="term" value="C:mitochondrial membrane"/>
    <property type="evidence" value="ECO:0007669"/>
    <property type="project" value="UniProtKB-SubCell"/>
</dbReference>
<keyword evidence="11 17" id="KW-1133">Transmembrane helix</keyword>
<evidence type="ECO:0000256" key="17">
    <source>
        <dbReference type="RuleBase" id="RU003297"/>
    </source>
</evidence>
<organism evidence="20">
    <name type="scientific">Leptomyrmex pallens</name>
    <dbReference type="NCBI Taxonomy" id="611136"/>
    <lineage>
        <taxon>Eukaryota</taxon>
        <taxon>Metazoa</taxon>
        <taxon>Ecdysozoa</taxon>
        <taxon>Arthropoda</taxon>
        <taxon>Hexapoda</taxon>
        <taxon>Insecta</taxon>
        <taxon>Pterygota</taxon>
        <taxon>Neoptera</taxon>
        <taxon>Endopterygota</taxon>
        <taxon>Hymenoptera</taxon>
        <taxon>Apocrita</taxon>
        <taxon>Aculeata</taxon>
        <taxon>Formicoidea</taxon>
        <taxon>Formicidae</taxon>
        <taxon>Dolichoderinae</taxon>
        <taxon>Leptomyrmex</taxon>
    </lineage>
</organism>
<evidence type="ECO:0000256" key="2">
    <source>
        <dbReference type="ARBA" id="ARBA00004225"/>
    </source>
</evidence>
<evidence type="ECO:0000256" key="3">
    <source>
        <dbReference type="ARBA" id="ARBA00009025"/>
    </source>
</evidence>
<name>V5JF04_9HYME</name>
<feature type="transmembrane region" description="Helical" evidence="17">
    <location>
        <begin position="427"/>
        <end position="447"/>
    </location>
</feature>
<evidence type="ECO:0000259" key="18">
    <source>
        <dbReference type="Pfam" id="PF00361"/>
    </source>
</evidence>
<dbReference type="GO" id="GO:0008137">
    <property type="term" value="F:NADH dehydrogenase (ubiquinone) activity"/>
    <property type="evidence" value="ECO:0007669"/>
    <property type="project" value="UniProtKB-UniRule"/>
</dbReference>
<feature type="transmembrane region" description="Helical" evidence="17">
    <location>
        <begin position="304"/>
        <end position="328"/>
    </location>
</feature>
<keyword evidence="12 17" id="KW-0520">NAD</keyword>
<feature type="transmembrane region" description="Helical" evidence="17">
    <location>
        <begin position="191"/>
        <end position="210"/>
    </location>
</feature>
<dbReference type="Pfam" id="PF00361">
    <property type="entry name" value="Proton_antipo_M"/>
    <property type="match status" value="1"/>
</dbReference>
<evidence type="ECO:0000259" key="19">
    <source>
        <dbReference type="Pfam" id="PF01059"/>
    </source>
</evidence>
<keyword evidence="8 17" id="KW-0812">Transmembrane</keyword>
<evidence type="ECO:0000256" key="5">
    <source>
        <dbReference type="ARBA" id="ARBA00021006"/>
    </source>
</evidence>
<evidence type="ECO:0000256" key="8">
    <source>
        <dbReference type="ARBA" id="ARBA00022692"/>
    </source>
</evidence>
<dbReference type="GO" id="GO:0015990">
    <property type="term" value="P:electron transport coupled proton transport"/>
    <property type="evidence" value="ECO:0007669"/>
    <property type="project" value="TreeGrafter"/>
</dbReference>
<dbReference type="AlphaFoldDB" id="V5JF04"/>
<evidence type="ECO:0000256" key="10">
    <source>
        <dbReference type="ARBA" id="ARBA00022982"/>
    </source>
</evidence>
<comment type="function">
    <text evidence="17">Core subunit of the mitochondrial membrane respiratory chain NADH dehydrogenase (Complex I) which catalyzes electron transfer from NADH through the respiratory chain, using ubiquinone as an electron acceptor. Essential for the catalytic activity and assembly of complex I.</text>
</comment>
<dbReference type="EMBL" id="KC160533">
    <property type="protein sequence ID" value="AGL61399.1"/>
    <property type="molecule type" value="Genomic_DNA"/>
</dbReference>
<dbReference type="PANTHER" id="PTHR43507:SF20">
    <property type="entry name" value="NADH-UBIQUINONE OXIDOREDUCTASE CHAIN 4"/>
    <property type="match status" value="1"/>
</dbReference>
<reference evidence="20" key="1">
    <citation type="journal article" date="2014" name="Mol. Biol. Rep.">
        <title>Characterisation of the complete mitochondrial genome and 13 microsatellite loci through next-generation sequencing for the New Caledonian spider-ant Leptomyrmex pallens.</title>
        <authorList>
            <person name="Berman M."/>
            <person name="Austin C.M."/>
            <person name="Miller A.D."/>
        </authorList>
    </citation>
    <scope>NUCLEOTIDE SEQUENCE</scope>
</reference>
<dbReference type="InterPro" id="IPR001750">
    <property type="entry name" value="ND/Mrp_TM"/>
</dbReference>
<dbReference type="GO" id="GO:0048039">
    <property type="term" value="F:ubiquinone binding"/>
    <property type="evidence" value="ECO:0007669"/>
    <property type="project" value="TreeGrafter"/>
</dbReference>
<feature type="transmembrane region" description="Helical" evidence="17">
    <location>
        <begin position="222"/>
        <end position="245"/>
    </location>
</feature>
<feature type="transmembrane region" description="Helical" evidence="17">
    <location>
        <begin position="168"/>
        <end position="185"/>
    </location>
</feature>
<feature type="transmembrane region" description="Helical" evidence="17">
    <location>
        <begin position="251"/>
        <end position="272"/>
    </location>
</feature>
<dbReference type="Pfam" id="PF01059">
    <property type="entry name" value="Oxidored_q5_N"/>
    <property type="match status" value="1"/>
</dbReference>
<protein>
    <recommendedName>
        <fullName evidence="5 17">NADH-ubiquinone oxidoreductase chain 4</fullName>
        <ecNumber evidence="4 17">7.1.1.2</ecNumber>
    </recommendedName>
</protein>
<comment type="catalytic activity">
    <reaction evidence="16 17">
        <text>a ubiquinone + NADH + 5 H(+)(in) = a ubiquinol + NAD(+) + 4 H(+)(out)</text>
        <dbReference type="Rhea" id="RHEA:29091"/>
        <dbReference type="Rhea" id="RHEA-COMP:9565"/>
        <dbReference type="Rhea" id="RHEA-COMP:9566"/>
        <dbReference type="ChEBI" id="CHEBI:15378"/>
        <dbReference type="ChEBI" id="CHEBI:16389"/>
        <dbReference type="ChEBI" id="CHEBI:17976"/>
        <dbReference type="ChEBI" id="CHEBI:57540"/>
        <dbReference type="ChEBI" id="CHEBI:57945"/>
        <dbReference type="EC" id="7.1.1.2"/>
    </reaction>
</comment>
<proteinExistence type="inferred from homology"/>
<geneLocation type="mitochondrion" evidence="20"/>
<keyword evidence="14 17" id="KW-0496">Mitochondrion</keyword>
<evidence type="ECO:0000313" key="20">
    <source>
        <dbReference type="EMBL" id="AGL61399.1"/>
    </source>
</evidence>
<feature type="transmembrane region" description="Helical" evidence="17">
    <location>
        <begin position="31"/>
        <end position="54"/>
    </location>
</feature>
<evidence type="ECO:0000256" key="13">
    <source>
        <dbReference type="ARBA" id="ARBA00023075"/>
    </source>
</evidence>
<sequence length="448" mass="51254">MMKILLGASFMVFMFVSEVGAAMFVSLSFNLLFLFSFFLLFSMVGIGAESGSIMGVAEGYFGMDNFSFFMILLSFWVVGLVLMVVEEFNKMKLVLVVSLLVIFVGFFSSLSLMVLMFFFELSLVPTFFLIIYWGGNFERVSAGIYMLMYMLFTSLPFLVYVFDLFSKLGTLNFCLVSFKLLFIYVSGFDYFIMFSLFLVKLPVFFFYVWLPKAHVEAPVYGSMILAAILLKLGGFGLIRMFKIFLYSSVMYSYYIFSVSFIGALLVSFLSLVQVDLKELVAYSSVVHMNFMLSAMSTMTNLGMLGALIMMIGHGLCSSGLFYMVSIYYEETGSRVIFFNKGMMNLMPSYVIWWFLMCVINFSFPLSMNFFSELFMIGAIISWDMAMTCGVLIISFMSGAYSLYLFSYIQHGGIYVEEKVFEQGLKKFFVLFLHVYPLLIFIFNMVLFC</sequence>
<comment type="function">
    <text evidence="1">Core subunit of the mitochondrial membrane respiratory chain NADH dehydrogenase (Complex I) that is believed to belong to the minimal assembly required for catalysis. Complex I functions in the transfer of electrons from NADH to the respiratory chain. The immediate electron acceptor for the enzyme is believed to be ubiquinone.</text>
</comment>
<dbReference type="InterPro" id="IPR000260">
    <property type="entry name" value="NADH4_N"/>
</dbReference>
<evidence type="ECO:0000256" key="11">
    <source>
        <dbReference type="ARBA" id="ARBA00022989"/>
    </source>
</evidence>
<keyword evidence="10 17" id="KW-0249">Electron transport</keyword>
<feature type="domain" description="NADH:quinone oxidoreductase/Mrp antiporter transmembrane" evidence="18">
    <location>
        <begin position="110"/>
        <end position="394"/>
    </location>
</feature>
<evidence type="ECO:0000256" key="9">
    <source>
        <dbReference type="ARBA" id="ARBA00022967"/>
    </source>
</evidence>
<feature type="transmembrane region" description="Helical" evidence="17">
    <location>
        <begin position="373"/>
        <end position="406"/>
    </location>
</feature>
<dbReference type="PRINTS" id="PR01437">
    <property type="entry name" value="NUOXDRDTASE4"/>
</dbReference>
<comment type="subcellular location">
    <subcellularLocation>
        <location evidence="2 17">Mitochondrion membrane</location>
        <topology evidence="2 17">Multi-pass membrane protein</topology>
    </subcellularLocation>
</comment>
<keyword evidence="15 17" id="KW-0472">Membrane</keyword>
<keyword evidence="13 17" id="KW-0830">Ubiquinone</keyword>
<keyword evidence="9" id="KW-1278">Translocase</keyword>
<feature type="transmembrane region" description="Helical" evidence="17">
    <location>
        <begin position="349"/>
        <end position="367"/>
    </location>
</feature>
<dbReference type="EC" id="7.1.1.2" evidence="4 17"/>
<keyword evidence="6 17" id="KW-0813">Transport</keyword>
<feature type="transmembrane region" description="Helical" evidence="17">
    <location>
        <begin position="140"/>
        <end position="161"/>
    </location>
</feature>
<evidence type="ECO:0000256" key="16">
    <source>
        <dbReference type="ARBA" id="ARBA00049551"/>
    </source>
</evidence>
<evidence type="ECO:0000256" key="1">
    <source>
        <dbReference type="ARBA" id="ARBA00003257"/>
    </source>
</evidence>
<feature type="transmembrane region" description="Helical" evidence="17">
    <location>
        <begin position="66"/>
        <end position="85"/>
    </location>
</feature>
<dbReference type="InterPro" id="IPR003918">
    <property type="entry name" value="NADH_UbQ_OxRdtase"/>
</dbReference>
<dbReference type="GO" id="GO:0042773">
    <property type="term" value="P:ATP synthesis coupled electron transport"/>
    <property type="evidence" value="ECO:0007669"/>
    <property type="project" value="InterPro"/>
</dbReference>
<evidence type="ECO:0000256" key="14">
    <source>
        <dbReference type="ARBA" id="ARBA00023128"/>
    </source>
</evidence>
<feature type="domain" description="NADH:ubiquinone oxidoreductase chain 4 N-terminal" evidence="19">
    <location>
        <begin position="1"/>
        <end position="83"/>
    </location>
</feature>
<accession>V5JF04</accession>
<dbReference type="PANTHER" id="PTHR43507">
    <property type="entry name" value="NADH-UBIQUINONE OXIDOREDUCTASE CHAIN 4"/>
    <property type="match status" value="1"/>
</dbReference>
<feature type="transmembrane region" description="Helical" evidence="17">
    <location>
        <begin position="279"/>
        <end position="298"/>
    </location>
</feature>
<dbReference type="GO" id="GO:0003954">
    <property type="term" value="F:NADH dehydrogenase activity"/>
    <property type="evidence" value="ECO:0007669"/>
    <property type="project" value="TreeGrafter"/>
</dbReference>
<gene>
    <name evidence="20" type="primary">nad4</name>
</gene>
<evidence type="ECO:0000256" key="6">
    <source>
        <dbReference type="ARBA" id="ARBA00022448"/>
    </source>
</evidence>
<keyword evidence="7 17" id="KW-0679">Respiratory chain</keyword>
<evidence type="ECO:0000256" key="7">
    <source>
        <dbReference type="ARBA" id="ARBA00022660"/>
    </source>
</evidence>
<evidence type="ECO:0000256" key="12">
    <source>
        <dbReference type="ARBA" id="ARBA00023027"/>
    </source>
</evidence>